<comment type="similarity">
    <text evidence="1">Belongs to the bactofilin family.</text>
</comment>
<reference evidence="2 3" key="1">
    <citation type="submission" date="2021-06" db="EMBL/GenBank/DDBJ databases">
        <authorList>
            <person name="Sun Q."/>
            <person name="Li D."/>
        </authorList>
    </citation>
    <scope>NUCLEOTIDE SEQUENCE [LARGE SCALE GENOMIC DNA]</scope>
    <source>
        <strain evidence="2 3">MSJ-5</strain>
    </source>
</reference>
<proteinExistence type="inferred from homology"/>
<organism evidence="2 3">
    <name type="scientific">Alkaliphilus flagellatus</name>
    <dbReference type="NCBI Taxonomy" id="2841507"/>
    <lineage>
        <taxon>Bacteria</taxon>
        <taxon>Bacillati</taxon>
        <taxon>Bacillota</taxon>
        <taxon>Clostridia</taxon>
        <taxon>Peptostreptococcales</taxon>
        <taxon>Natronincolaceae</taxon>
        <taxon>Alkaliphilus</taxon>
    </lineage>
</organism>
<dbReference type="PANTHER" id="PTHR35024">
    <property type="entry name" value="HYPOTHETICAL CYTOSOLIC PROTEIN"/>
    <property type="match status" value="1"/>
</dbReference>
<evidence type="ECO:0000313" key="2">
    <source>
        <dbReference type="EMBL" id="MBU5675944.1"/>
    </source>
</evidence>
<dbReference type="Pfam" id="PF04519">
    <property type="entry name" value="Bactofilin"/>
    <property type="match status" value="1"/>
</dbReference>
<dbReference type="Proteomes" id="UP000779508">
    <property type="component" value="Unassembled WGS sequence"/>
</dbReference>
<keyword evidence="3" id="KW-1185">Reference proteome</keyword>
<dbReference type="PANTHER" id="PTHR35024:SF4">
    <property type="entry name" value="POLYMER-FORMING CYTOSKELETAL PROTEIN"/>
    <property type="match status" value="1"/>
</dbReference>
<sequence>MFSKKQTTDFSKFDTLIGKNTAFEGTLTAEGTIRIDGNVKGDVKVEGDIYIGESSQVIGNIMGSNIIVGGNVDGNIMANEQLRLTSTGKVIGDISVKSLIIDENGVFEGSSKMTANEINSKYKSKKSESSSVEN</sequence>
<accession>A0ABS6G0S6</accession>
<dbReference type="EMBL" id="JAHLQK010000002">
    <property type="protein sequence ID" value="MBU5675944.1"/>
    <property type="molecule type" value="Genomic_DNA"/>
</dbReference>
<dbReference type="RefSeq" id="WP_216415433.1">
    <property type="nucleotide sequence ID" value="NZ_JAHLQK010000002.1"/>
</dbReference>
<gene>
    <name evidence="2" type="ORF">KQI88_05910</name>
</gene>
<dbReference type="InterPro" id="IPR007607">
    <property type="entry name" value="BacA/B"/>
</dbReference>
<comment type="caution">
    <text evidence="2">The sequence shown here is derived from an EMBL/GenBank/DDBJ whole genome shotgun (WGS) entry which is preliminary data.</text>
</comment>
<evidence type="ECO:0000256" key="1">
    <source>
        <dbReference type="ARBA" id="ARBA00044755"/>
    </source>
</evidence>
<evidence type="ECO:0000313" key="3">
    <source>
        <dbReference type="Proteomes" id="UP000779508"/>
    </source>
</evidence>
<protein>
    <submittedName>
        <fullName evidence="2">Polymer-forming cytoskeletal protein</fullName>
    </submittedName>
</protein>
<name>A0ABS6G0S6_9FIRM</name>